<dbReference type="AlphaFoldDB" id="A0A117MG36"/>
<gene>
    <name evidence="3" type="ORF">XE10_0774</name>
</gene>
<accession>A0A117MG36</accession>
<dbReference type="Proteomes" id="UP000054598">
    <property type="component" value="Unassembled WGS sequence"/>
</dbReference>
<evidence type="ECO:0000313" key="4">
    <source>
        <dbReference type="Proteomes" id="UP000054598"/>
    </source>
</evidence>
<keyword evidence="2" id="KW-0812">Transmembrane</keyword>
<feature type="transmembrane region" description="Helical" evidence="2">
    <location>
        <begin position="83"/>
        <end position="101"/>
    </location>
</feature>
<keyword evidence="2" id="KW-1133">Transmembrane helix</keyword>
<name>A0A117MG36_9EURY</name>
<evidence type="ECO:0000256" key="2">
    <source>
        <dbReference type="SAM" id="Phobius"/>
    </source>
</evidence>
<proteinExistence type="predicted"/>
<feature type="region of interest" description="Disordered" evidence="1">
    <location>
        <begin position="27"/>
        <end position="56"/>
    </location>
</feature>
<keyword evidence="2" id="KW-0472">Membrane</keyword>
<dbReference type="PATRIC" id="fig|2198.3.peg.612"/>
<reference evidence="4" key="1">
    <citation type="journal article" date="2015" name="MBio">
        <title>Genome-Resolved Metagenomic Analysis Reveals Roles for Candidate Phyla and Other Microbial Community Members in Biogeochemical Transformations in Oil Reservoirs.</title>
        <authorList>
            <person name="Hu P."/>
            <person name="Tom L."/>
            <person name="Singh A."/>
            <person name="Thomas B.C."/>
            <person name="Baker B.J."/>
            <person name="Piceno Y.M."/>
            <person name="Andersen G.L."/>
            <person name="Banfield J.F."/>
        </authorList>
    </citation>
    <scope>NUCLEOTIDE SEQUENCE [LARGE SCALE GENOMIC DNA]</scope>
</reference>
<evidence type="ECO:0000313" key="3">
    <source>
        <dbReference type="EMBL" id="KUL02205.1"/>
    </source>
</evidence>
<protein>
    <submittedName>
        <fullName evidence="3">Uncharacterized protein</fullName>
    </submittedName>
</protein>
<sequence>MNGTGRGGLICIALLLFVLIGSGVATASAPPGGDVRADSVGGGASPDDAGSAPQTLLEQPEIGDTVTYHGSEDAFSMFYEPVLLWYVLGAVIVLLLGYYLVRTYRRKDTS</sequence>
<comment type="caution">
    <text evidence="3">The sequence shown here is derived from an EMBL/GenBank/DDBJ whole genome shotgun (WGS) entry which is preliminary data.</text>
</comment>
<dbReference type="EMBL" id="LGHE01000069">
    <property type="protein sequence ID" value="KUL02205.1"/>
    <property type="molecule type" value="Genomic_DNA"/>
</dbReference>
<organism evidence="3 4">
    <name type="scientific">Methanoculleus marisnigri</name>
    <dbReference type="NCBI Taxonomy" id="2198"/>
    <lineage>
        <taxon>Archaea</taxon>
        <taxon>Methanobacteriati</taxon>
        <taxon>Methanobacteriota</taxon>
        <taxon>Stenosarchaea group</taxon>
        <taxon>Methanomicrobia</taxon>
        <taxon>Methanomicrobiales</taxon>
        <taxon>Methanomicrobiaceae</taxon>
        <taxon>Methanoculleus</taxon>
    </lineage>
</organism>
<evidence type="ECO:0000256" key="1">
    <source>
        <dbReference type="SAM" id="MobiDB-lite"/>
    </source>
</evidence>